<dbReference type="NCBIfam" id="NF002560">
    <property type="entry name" value="PRK02135.1"/>
    <property type="match status" value="1"/>
</dbReference>
<evidence type="ECO:0000313" key="5">
    <source>
        <dbReference type="EMBL" id="BAL52382.1"/>
    </source>
</evidence>
<dbReference type="SUPFAM" id="SSF75217">
    <property type="entry name" value="alpha/beta knot"/>
    <property type="match status" value="1"/>
</dbReference>
<gene>
    <name evidence="5" type="ORF">HGMM_F01C04C02</name>
</gene>
<dbReference type="GO" id="GO:0008757">
    <property type="term" value="F:S-adenosylmethionine-dependent methyltransferase activity"/>
    <property type="evidence" value="ECO:0007669"/>
    <property type="project" value="TreeGrafter"/>
</dbReference>
<organism evidence="5">
    <name type="scientific">uncultured Acetothermia bacterium</name>
    <dbReference type="NCBI Taxonomy" id="236499"/>
    <lineage>
        <taxon>Bacteria</taxon>
        <taxon>Candidatus Bipolaricaulota</taxon>
        <taxon>environmental samples</taxon>
    </lineage>
</organism>
<reference evidence="5" key="1">
    <citation type="journal article" date="2005" name="Environ. Microbiol.">
        <title>Genetic and functional properties of uncultivated thermophilic crenarchaeotes from a subsurface gold mine as revealed by analysis of genome fragments.</title>
        <authorList>
            <person name="Nunoura T."/>
            <person name="Hirayama H."/>
            <person name="Takami H."/>
            <person name="Oida H."/>
            <person name="Nishi S."/>
            <person name="Shimamura S."/>
            <person name="Suzuki Y."/>
            <person name="Inagaki F."/>
            <person name="Takai K."/>
            <person name="Nealson K.H."/>
            <person name="Horikoshi K."/>
        </authorList>
    </citation>
    <scope>NUCLEOTIDE SEQUENCE</scope>
</reference>
<dbReference type="HAMAP" id="MF_00587">
    <property type="entry name" value="tRNA_methyltr_TrmY"/>
    <property type="match status" value="1"/>
</dbReference>
<evidence type="ECO:0000256" key="3">
    <source>
        <dbReference type="ARBA" id="ARBA00022679"/>
    </source>
</evidence>
<dbReference type="Pfam" id="PF04013">
    <property type="entry name" value="Methyltrn_RNA_2"/>
    <property type="match status" value="1"/>
</dbReference>
<evidence type="ECO:0000256" key="1">
    <source>
        <dbReference type="ARBA" id="ARBA00022490"/>
    </source>
</evidence>
<dbReference type="PANTHER" id="PTHR40703:SF1">
    <property type="entry name" value="TRNA (PSEUDOURIDINE(54)-N(1))-METHYLTRANSFERASE"/>
    <property type="match status" value="1"/>
</dbReference>
<dbReference type="GO" id="GO:0030488">
    <property type="term" value="P:tRNA methylation"/>
    <property type="evidence" value="ECO:0007669"/>
    <property type="project" value="TreeGrafter"/>
</dbReference>
<dbReference type="EMBL" id="AP011627">
    <property type="protein sequence ID" value="BAL52382.1"/>
    <property type="molecule type" value="Genomic_DNA"/>
</dbReference>
<dbReference type="PANTHER" id="PTHR40703">
    <property type="entry name" value="TRNA (PSEUDOURIDINE(54)-N(1))-METHYLTRANSFERASE"/>
    <property type="match status" value="1"/>
</dbReference>
<name>H5S896_9BACT</name>
<dbReference type="GO" id="GO:0008175">
    <property type="term" value="F:tRNA methyltransferase activity"/>
    <property type="evidence" value="ECO:0007669"/>
    <property type="project" value="InterPro"/>
</dbReference>
<keyword evidence="2" id="KW-0489">Methyltransferase</keyword>
<evidence type="ECO:0000256" key="2">
    <source>
        <dbReference type="ARBA" id="ARBA00022603"/>
    </source>
</evidence>
<reference evidence="5" key="2">
    <citation type="journal article" date="2012" name="PLoS ONE">
        <title>A Deeply Branching Thermophilic Bacterium with an Ancient Acetyl-CoA Pathway Dominates a Subsurface Ecosystem.</title>
        <authorList>
            <person name="Takami H."/>
            <person name="Noguchi H."/>
            <person name="Takaki Y."/>
            <person name="Uchiyama I."/>
            <person name="Toyoda A."/>
            <person name="Nishi S."/>
            <person name="Chee G.-J."/>
            <person name="Arai W."/>
            <person name="Nunoura T."/>
            <person name="Itoh T."/>
            <person name="Hattori M."/>
            <person name="Takai K."/>
        </authorList>
    </citation>
    <scope>NUCLEOTIDE SEQUENCE</scope>
</reference>
<evidence type="ECO:0000256" key="4">
    <source>
        <dbReference type="ARBA" id="ARBA00022691"/>
    </source>
</evidence>
<dbReference type="CDD" id="cd18087">
    <property type="entry name" value="TrmY-like"/>
    <property type="match status" value="1"/>
</dbReference>
<keyword evidence="1" id="KW-0963">Cytoplasm</keyword>
<proteinExistence type="inferred from homology"/>
<keyword evidence="3" id="KW-0808">Transferase</keyword>
<keyword evidence="4" id="KW-0949">S-adenosyl-L-methionine</keyword>
<dbReference type="Gene3D" id="3.40.1280.10">
    <property type="match status" value="1"/>
</dbReference>
<dbReference type="InterPro" id="IPR029026">
    <property type="entry name" value="tRNA_m1G_MTases_N"/>
</dbReference>
<sequence>MRAFIVLGHRVPLTPNFTLNDLPGSAGRLDILCRCVTASFCLSHGIRRDVIVYLILQNQIVLRVDGSRLKHLNPDERSTAALLQKALKAFAESAQKEQELESTPGIFVASGGLLEVLARATQEGLTIYWLHERGAPLRQAQLSKDAAFVLSDHLEFLPEEERILERFPKLSVGPLSLHADHCIVIAHNELDLRAGLAESLGLP</sequence>
<protein>
    <submittedName>
        <fullName evidence="5">Hypothetical conserved protein</fullName>
    </submittedName>
</protein>
<dbReference type="InterPro" id="IPR007158">
    <property type="entry name" value="TrmY"/>
</dbReference>
<dbReference type="AlphaFoldDB" id="H5S896"/>
<dbReference type="InterPro" id="IPR029028">
    <property type="entry name" value="Alpha/beta_knot_MTases"/>
</dbReference>
<accession>H5S896</accession>